<evidence type="ECO:0000313" key="2">
    <source>
        <dbReference type="EMBL" id="PKR57546.1"/>
    </source>
</evidence>
<evidence type="ECO:0000313" key="3">
    <source>
        <dbReference type="Proteomes" id="UP000233332"/>
    </source>
</evidence>
<keyword evidence="3" id="KW-1185">Reference proteome</keyword>
<organism evidence="2 3">
    <name type="scientific">Thalassospira lohafexi</name>
    <dbReference type="NCBI Taxonomy" id="744227"/>
    <lineage>
        <taxon>Bacteria</taxon>
        <taxon>Pseudomonadati</taxon>
        <taxon>Pseudomonadota</taxon>
        <taxon>Alphaproteobacteria</taxon>
        <taxon>Rhodospirillales</taxon>
        <taxon>Thalassospiraceae</taxon>
        <taxon>Thalassospira</taxon>
    </lineage>
</organism>
<dbReference type="InterPro" id="IPR026634">
    <property type="entry name" value="TPST-like"/>
</dbReference>
<dbReference type="PANTHER" id="PTHR12788">
    <property type="entry name" value="PROTEIN-TYROSINE SULFOTRANSFERASE 2"/>
    <property type="match status" value="1"/>
</dbReference>
<dbReference type="SUPFAM" id="SSF48452">
    <property type="entry name" value="TPR-like"/>
    <property type="match status" value="1"/>
</dbReference>
<sequence>MTQVKADIAQDLKLAMSAAEFDKAAKIGARILRLHPKRTDIQVMTAVSEMQGKNPLQAGKRLRRIFRTLLPNDRFFGPISQNLLQYAYITNDFSSVESVLEERHRAAPQHSVFALMLADVIFRYQCKLSPGRSYAPKLAQAIELLENTAPSDPCYRDMQTLLARIYLYQEEHEKAFPLLESITQKQPQNRALRELLASSYAIAGEVEKAVSASLAIIHDFPDAGAQPFIIISFMRPQSMPENAREVLTEIAINPQNDAGQVYKASFALARMDEADGNMKSAFDWYQTGHDANRRARPIDMVAEFHEMKRIAELARDNVTVDLGDVKDVSAEKEDGPMPIFIVGMPRSGTTLCERILGAHPDVYAAGEIGDLARILTEVVGRYSIAEQVSRLTKKNIAEIRKRYIVAMKAYASDARFVANKTPANFLRLEAIRRIFPEAPIIHTHRHPLATCLSIYTTPFAVPMRFADDLGDLADYYRGYSTLMNVFFETDQHGMLYDLRYEDLVANPEAVAKDYLAHCGLDWHEQCLEFYRDGKTSTTASMIQVRRPINKDSLGKWQRFEPFIGPLADLVADIAVPDKKADKKSTRKTFAA</sequence>
<accession>A0A2N3L490</accession>
<evidence type="ECO:0000256" key="1">
    <source>
        <dbReference type="ARBA" id="ARBA00022679"/>
    </source>
</evidence>
<dbReference type="PANTHER" id="PTHR12788:SF10">
    <property type="entry name" value="PROTEIN-TYROSINE SULFOTRANSFERASE"/>
    <property type="match status" value="1"/>
</dbReference>
<dbReference type="SUPFAM" id="SSF52540">
    <property type="entry name" value="P-loop containing nucleoside triphosphate hydrolases"/>
    <property type="match status" value="1"/>
</dbReference>
<proteinExistence type="predicted"/>
<dbReference type="Pfam" id="PF13469">
    <property type="entry name" value="Sulfotransfer_3"/>
    <property type="match status" value="1"/>
</dbReference>
<dbReference type="Proteomes" id="UP000233332">
    <property type="component" value="Unassembled WGS sequence"/>
</dbReference>
<comment type="caution">
    <text evidence="2">The sequence shown here is derived from an EMBL/GenBank/DDBJ whole genome shotgun (WGS) entry which is preliminary data.</text>
</comment>
<keyword evidence="1" id="KW-0808">Transferase</keyword>
<protein>
    <recommendedName>
        <fullName evidence="4">Sulfotransferase family protein</fullName>
    </recommendedName>
</protein>
<dbReference type="GO" id="GO:0008476">
    <property type="term" value="F:protein-tyrosine sulfotransferase activity"/>
    <property type="evidence" value="ECO:0007669"/>
    <property type="project" value="InterPro"/>
</dbReference>
<dbReference type="AlphaFoldDB" id="A0A2N3L490"/>
<gene>
    <name evidence="2" type="ORF">COO92_16535</name>
</gene>
<dbReference type="EMBL" id="NXGX01000006">
    <property type="protein sequence ID" value="PKR57546.1"/>
    <property type="molecule type" value="Genomic_DNA"/>
</dbReference>
<name>A0A2N3L490_9PROT</name>
<reference evidence="2 3" key="1">
    <citation type="submission" date="2017-09" db="EMBL/GenBank/DDBJ databases">
        <title>Biodiversity and function of Thalassospira species in the particle-attached aromatic-hydrocarbon-degrading consortia from the surface seawater of the China South Sea.</title>
        <authorList>
            <person name="Dong C."/>
            <person name="Lai Q."/>
            <person name="Shao Z."/>
        </authorList>
    </citation>
    <scope>NUCLEOTIDE SEQUENCE [LARGE SCALE GENOMIC DNA]</scope>
    <source>
        <strain evidence="2 3">139Z-12</strain>
    </source>
</reference>
<dbReference type="RefSeq" id="WP_101303892.1">
    <property type="nucleotide sequence ID" value="NZ_NXGX01000006.1"/>
</dbReference>
<evidence type="ECO:0008006" key="4">
    <source>
        <dbReference type="Google" id="ProtNLM"/>
    </source>
</evidence>
<dbReference type="InterPro" id="IPR027417">
    <property type="entry name" value="P-loop_NTPase"/>
</dbReference>
<dbReference type="Gene3D" id="1.25.40.10">
    <property type="entry name" value="Tetratricopeptide repeat domain"/>
    <property type="match status" value="1"/>
</dbReference>
<dbReference type="InterPro" id="IPR011990">
    <property type="entry name" value="TPR-like_helical_dom_sf"/>
</dbReference>
<dbReference type="Gene3D" id="3.40.50.300">
    <property type="entry name" value="P-loop containing nucleotide triphosphate hydrolases"/>
    <property type="match status" value="1"/>
</dbReference>